<protein>
    <submittedName>
        <fullName evidence="3">Polysaccharide pyruvyl transferase family protein</fullName>
    </submittedName>
</protein>
<keyword evidence="1" id="KW-1133">Transmembrane helix</keyword>
<keyword evidence="4" id="KW-1185">Reference proteome</keyword>
<evidence type="ECO:0000313" key="3">
    <source>
        <dbReference type="EMBL" id="MDE5417561.1"/>
    </source>
</evidence>
<feature type="domain" description="Polysaccharide pyruvyl transferase" evidence="2">
    <location>
        <begin position="42"/>
        <end position="288"/>
    </location>
</feature>
<evidence type="ECO:0000256" key="1">
    <source>
        <dbReference type="SAM" id="Phobius"/>
    </source>
</evidence>
<sequence length="355" mass="40850">MIKKAKNYYRRAYTMGHFPSLLNVLFNKHKLFAYYGFLGDGNFGDELVYEATKSVCYPNKLIPLQKHMPILLKFYCLFFSNRISGIIVGGGTLFRKFGGNKKYYLRLIEEGKSVFIHGTGADKNIVDDFFWKSILATNEVGGVRGPLSQKNMRKIGLELPIVGDAAFSLHNKRVEKRENHLKKSIIINFGTHTKDSNLLESRNEILNFIAEKTEEGYLIKFLPFHYIDLELSIDLVKDRNQVIVLDIPNNYEEALSHFEDCTFALGERLHFNIMAALAACPFISINYDLKHVDFLESLGLSEAGLSIHEVSKEKLHKCFLKRNTSFDWRIIDQRINDLKREQFQSANTFNSNIKA</sequence>
<dbReference type="PANTHER" id="PTHR36836">
    <property type="entry name" value="COLANIC ACID BIOSYNTHESIS PROTEIN WCAK"/>
    <property type="match status" value="1"/>
</dbReference>
<keyword evidence="1" id="KW-0472">Membrane</keyword>
<organism evidence="3 4">
    <name type="scientific">Paralabilibaculum antarcticum</name>
    <dbReference type="NCBI Taxonomy" id="2912572"/>
    <lineage>
        <taxon>Bacteria</taxon>
        <taxon>Pseudomonadati</taxon>
        <taxon>Bacteroidota</taxon>
        <taxon>Bacteroidia</taxon>
        <taxon>Marinilabiliales</taxon>
        <taxon>Marinifilaceae</taxon>
        <taxon>Paralabilibaculum</taxon>
    </lineage>
</organism>
<evidence type="ECO:0000313" key="4">
    <source>
        <dbReference type="Proteomes" id="UP001528920"/>
    </source>
</evidence>
<dbReference type="RefSeq" id="WP_275108903.1">
    <property type="nucleotide sequence ID" value="NZ_JAKJSC010000001.1"/>
</dbReference>
<dbReference type="EMBL" id="JAKJSC010000001">
    <property type="protein sequence ID" value="MDE5417561.1"/>
    <property type="molecule type" value="Genomic_DNA"/>
</dbReference>
<keyword evidence="3" id="KW-0808">Transferase</keyword>
<gene>
    <name evidence="3" type="ORF">L3049_06030</name>
</gene>
<comment type="caution">
    <text evidence="3">The sequence shown here is derived from an EMBL/GenBank/DDBJ whole genome shotgun (WGS) entry which is preliminary data.</text>
</comment>
<proteinExistence type="predicted"/>
<dbReference type="Pfam" id="PF04230">
    <property type="entry name" value="PS_pyruv_trans"/>
    <property type="match status" value="1"/>
</dbReference>
<keyword evidence="1" id="KW-0812">Transmembrane</keyword>
<dbReference type="GO" id="GO:0016740">
    <property type="term" value="F:transferase activity"/>
    <property type="evidence" value="ECO:0007669"/>
    <property type="project" value="UniProtKB-KW"/>
</dbReference>
<dbReference type="Proteomes" id="UP001528920">
    <property type="component" value="Unassembled WGS sequence"/>
</dbReference>
<evidence type="ECO:0000259" key="2">
    <source>
        <dbReference type="Pfam" id="PF04230"/>
    </source>
</evidence>
<reference evidence="3 4" key="1">
    <citation type="submission" date="2022-01" db="EMBL/GenBank/DDBJ databases">
        <title>Labilibaculum sp. nov, a marine bacterium isolated from Antarctica.</title>
        <authorList>
            <person name="Dai W."/>
        </authorList>
    </citation>
    <scope>NUCLEOTIDE SEQUENCE [LARGE SCALE GENOMIC DNA]</scope>
    <source>
        <strain evidence="3 4">DW002</strain>
    </source>
</reference>
<name>A0ABT5VQ49_9BACT</name>
<accession>A0ABT5VQ49</accession>
<dbReference type="PANTHER" id="PTHR36836:SF1">
    <property type="entry name" value="COLANIC ACID BIOSYNTHESIS PROTEIN WCAK"/>
    <property type="match status" value="1"/>
</dbReference>
<dbReference type="InterPro" id="IPR007345">
    <property type="entry name" value="Polysacch_pyruvyl_Trfase"/>
</dbReference>
<feature type="transmembrane region" description="Helical" evidence="1">
    <location>
        <begin position="70"/>
        <end position="94"/>
    </location>
</feature>